<dbReference type="NCBIfam" id="TIGR00467">
    <property type="entry name" value="lysS_arch"/>
    <property type="match status" value="1"/>
</dbReference>
<feature type="short sequence motif" description="'KMSKS' region" evidence="10">
    <location>
        <begin position="301"/>
        <end position="305"/>
    </location>
</feature>
<evidence type="ECO:0000256" key="3">
    <source>
        <dbReference type="ARBA" id="ARBA00022490"/>
    </source>
</evidence>
<dbReference type="GO" id="GO:0000049">
    <property type="term" value="F:tRNA binding"/>
    <property type="evidence" value="ECO:0007669"/>
    <property type="project" value="InterPro"/>
</dbReference>
<evidence type="ECO:0000256" key="1">
    <source>
        <dbReference type="ARBA" id="ARBA00004496"/>
    </source>
</evidence>
<comment type="similarity">
    <text evidence="2 10">Belongs to the class-I aminoacyl-tRNA synthetase family.</text>
</comment>
<keyword evidence="5 10" id="KW-0547">Nucleotide-binding</keyword>
<dbReference type="Proteomes" id="UP001229244">
    <property type="component" value="Unassembled WGS sequence"/>
</dbReference>
<evidence type="ECO:0000256" key="9">
    <source>
        <dbReference type="ARBA" id="ARBA00048573"/>
    </source>
</evidence>
<dbReference type="EC" id="6.1.1.6" evidence="10"/>
<name>A0AAE3VKV5_9HYPH</name>
<comment type="caution">
    <text evidence="11">The sequence shown here is derived from an EMBL/GenBank/DDBJ whole genome shotgun (WGS) entry which is preliminary data.</text>
</comment>
<dbReference type="RefSeq" id="WP_306883587.1">
    <property type="nucleotide sequence ID" value="NZ_JAUSUL010000001.1"/>
</dbReference>
<feature type="short sequence motif" description="'HIGH' region" evidence="10">
    <location>
        <begin position="53"/>
        <end position="61"/>
    </location>
</feature>
<keyword evidence="4 10" id="KW-0436">Ligase</keyword>
<proteinExistence type="inferred from homology"/>
<evidence type="ECO:0000256" key="10">
    <source>
        <dbReference type="HAMAP-Rule" id="MF_00177"/>
    </source>
</evidence>
<dbReference type="Gene3D" id="1.10.10.350">
    <property type="match status" value="1"/>
</dbReference>
<dbReference type="HAMAP" id="MF_00177">
    <property type="entry name" value="Lys_tRNA_synth_class1"/>
    <property type="match status" value="1"/>
</dbReference>
<evidence type="ECO:0000256" key="5">
    <source>
        <dbReference type="ARBA" id="ARBA00022741"/>
    </source>
</evidence>
<dbReference type="InterPro" id="IPR008925">
    <property type="entry name" value="aa_tRNA-synth_I_cd-bd_sf"/>
</dbReference>
<dbReference type="Pfam" id="PF01921">
    <property type="entry name" value="tRNA-synt_1f"/>
    <property type="match status" value="1"/>
</dbReference>
<accession>A0AAE3VKV5</accession>
<reference evidence="11" key="1">
    <citation type="submission" date="2023-07" db="EMBL/GenBank/DDBJ databases">
        <title>Genomic Encyclopedia of Type Strains, Phase IV (KMG-IV): sequencing the most valuable type-strain genomes for metagenomic binning, comparative biology and taxonomic classification.</title>
        <authorList>
            <person name="Goeker M."/>
        </authorList>
    </citation>
    <scope>NUCLEOTIDE SEQUENCE</scope>
    <source>
        <strain evidence="11">DSM 21202</strain>
    </source>
</reference>
<dbReference type="PANTHER" id="PTHR37940:SF1">
    <property type="entry name" value="LYSINE--TRNA LIGASE"/>
    <property type="match status" value="1"/>
</dbReference>
<dbReference type="PANTHER" id="PTHR37940">
    <property type="entry name" value="LYSINE--TRNA LIGASE"/>
    <property type="match status" value="1"/>
</dbReference>
<evidence type="ECO:0000256" key="8">
    <source>
        <dbReference type="ARBA" id="ARBA00023146"/>
    </source>
</evidence>
<dbReference type="PROSITE" id="PS00178">
    <property type="entry name" value="AA_TRNA_LIGASE_I"/>
    <property type="match status" value="1"/>
</dbReference>
<dbReference type="SUPFAM" id="SSF48163">
    <property type="entry name" value="An anticodon-binding domain of class I aminoacyl-tRNA synthetases"/>
    <property type="match status" value="1"/>
</dbReference>
<dbReference type="InterPro" id="IPR020751">
    <property type="entry name" value="aa-tRNA-synth_I_codon-bd_sub2"/>
</dbReference>
<dbReference type="InterPro" id="IPR002904">
    <property type="entry name" value="Lys-tRNA-ligase"/>
</dbReference>
<sequence>MTVRPEPSDLSEEIVAAAKVSKAWPFEEARKLVERLERQGGKDEVLFETGYGPSGLPHIGTFGEVARTTMVRHAFRVLTEDRIKTRLLCFSDDMDGMRKVPENVPNQALLQENLGKPLTRVPDPFENFESFGAHNNAKLRSFLDAFGFEYEFASATDYYTSGRFDEILRRVAERYRAIMDVMLPTLGEERQATYSPFLPISPTTGRVLYVPMKEVNAAEGTVTFDDEDGTETTLPVTGGHVKLQWKPDFGARWAALGVDFEMFGKDHLSNQPVYDRICSVLGVEPPAHFVYELFLDDKGEKISKSKGNGLTIDEWLTYASPESLSLYMFQKPKTAKKLYFDVIPRAVDEYFAHLSAIGRQDPAGQVNNPTWHIHSGYPPAVEMPVSFALLLNLVSASNAETSDVLWAYISRYAPGVTPQTAPELDRLVGYAIRYFEDFVRPKKVFRAPDETERAALADLDAKLAALPADADAAAIQDAILDVARPIERYQDPKRKGPDGGPGVSGVWFQALYQVLLGQDQGPRFGSFVALYGIDETRALIAKALAGELAAANTEARD</sequence>
<dbReference type="GO" id="GO:0005737">
    <property type="term" value="C:cytoplasm"/>
    <property type="evidence" value="ECO:0007669"/>
    <property type="project" value="UniProtKB-SubCell"/>
</dbReference>
<dbReference type="InterPro" id="IPR001412">
    <property type="entry name" value="aa-tRNA-synth_I_CS"/>
</dbReference>
<evidence type="ECO:0000256" key="6">
    <source>
        <dbReference type="ARBA" id="ARBA00022840"/>
    </source>
</evidence>
<comment type="subcellular location">
    <subcellularLocation>
        <location evidence="1 10">Cytoplasm</location>
    </subcellularLocation>
</comment>
<keyword evidence="12" id="KW-1185">Reference proteome</keyword>
<keyword evidence="8 10" id="KW-0030">Aminoacyl-tRNA synthetase</keyword>
<dbReference type="InterPro" id="IPR014729">
    <property type="entry name" value="Rossmann-like_a/b/a_fold"/>
</dbReference>
<dbReference type="SUPFAM" id="SSF52374">
    <property type="entry name" value="Nucleotidylyl transferase"/>
    <property type="match status" value="1"/>
</dbReference>
<dbReference type="GO" id="GO:0005524">
    <property type="term" value="F:ATP binding"/>
    <property type="evidence" value="ECO:0007669"/>
    <property type="project" value="UniProtKB-UniRule"/>
</dbReference>
<dbReference type="GO" id="GO:0006430">
    <property type="term" value="P:lysyl-tRNA aminoacylation"/>
    <property type="evidence" value="ECO:0007669"/>
    <property type="project" value="UniProtKB-UniRule"/>
</dbReference>
<evidence type="ECO:0000313" key="11">
    <source>
        <dbReference type="EMBL" id="MDQ0313793.1"/>
    </source>
</evidence>
<comment type="catalytic activity">
    <reaction evidence="9 10">
        <text>tRNA(Lys) + L-lysine + ATP = L-lysyl-tRNA(Lys) + AMP + diphosphate</text>
        <dbReference type="Rhea" id="RHEA:20792"/>
        <dbReference type="Rhea" id="RHEA-COMP:9696"/>
        <dbReference type="Rhea" id="RHEA-COMP:9697"/>
        <dbReference type="ChEBI" id="CHEBI:30616"/>
        <dbReference type="ChEBI" id="CHEBI:32551"/>
        <dbReference type="ChEBI" id="CHEBI:33019"/>
        <dbReference type="ChEBI" id="CHEBI:78442"/>
        <dbReference type="ChEBI" id="CHEBI:78529"/>
        <dbReference type="ChEBI" id="CHEBI:456215"/>
        <dbReference type="EC" id="6.1.1.6"/>
    </reaction>
</comment>
<evidence type="ECO:0000256" key="2">
    <source>
        <dbReference type="ARBA" id="ARBA00005594"/>
    </source>
</evidence>
<evidence type="ECO:0000256" key="7">
    <source>
        <dbReference type="ARBA" id="ARBA00022917"/>
    </source>
</evidence>
<evidence type="ECO:0000256" key="4">
    <source>
        <dbReference type="ARBA" id="ARBA00022598"/>
    </source>
</evidence>
<keyword evidence="7 10" id="KW-0648">Protein biosynthesis</keyword>
<dbReference type="EMBL" id="JAUSUL010000001">
    <property type="protein sequence ID" value="MDQ0313793.1"/>
    <property type="molecule type" value="Genomic_DNA"/>
</dbReference>
<evidence type="ECO:0000313" key="12">
    <source>
        <dbReference type="Proteomes" id="UP001229244"/>
    </source>
</evidence>
<gene>
    <name evidence="10" type="primary">lysS</name>
    <name evidence="11" type="ORF">J2S73_000230</name>
</gene>
<feature type="binding site" evidence="10">
    <location>
        <position position="304"/>
    </location>
    <ligand>
        <name>ATP</name>
        <dbReference type="ChEBI" id="CHEBI:30616"/>
    </ligand>
</feature>
<dbReference type="GO" id="GO:0004824">
    <property type="term" value="F:lysine-tRNA ligase activity"/>
    <property type="evidence" value="ECO:0007669"/>
    <property type="project" value="UniProtKB-UniRule"/>
</dbReference>
<keyword evidence="6 10" id="KW-0067">ATP-binding</keyword>
<dbReference type="Gene3D" id="3.40.50.620">
    <property type="entry name" value="HUPs"/>
    <property type="match status" value="2"/>
</dbReference>
<protein>
    <recommendedName>
        <fullName evidence="10">Lysine--tRNA ligase</fullName>
        <ecNumber evidence="10">6.1.1.6</ecNumber>
    </recommendedName>
    <alternativeName>
        <fullName evidence="10">Lysyl-tRNA synthetase</fullName>
        <shortName evidence="10">LysRS</shortName>
    </alternativeName>
</protein>
<keyword evidence="3 10" id="KW-0963">Cytoplasm</keyword>
<organism evidence="11 12">
    <name type="scientific">Amorphus orientalis</name>
    <dbReference type="NCBI Taxonomy" id="649198"/>
    <lineage>
        <taxon>Bacteria</taxon>
        <taxon>Pseudomonadati</taxon>
        <taxon>Pseudomonadota</taxon>
        <taxon>Alphaproteobacteria</taxon>
        <taxon>Hyphomicrobiales</taxon>
        <taxon>Amorphaceae</taxon>
        <taxon>Amorphus</taxon>
    </lineage>
</organism>
<dbReference type="AlphaFoldDB" id="A0AAE3VKV5"/>
<dbReference type="NCBIfam" id="NF001968">
    <property type="entry name" value="PRK00750.1-2"/>
    <property type="match status" value="1"/>
</dbReference>